<dbReference type="InterPro" id="IPR005636">
    <property type="entry name" value="DTW"/>
</dbReference>
<dbReference type="GO" id="GO:0016432">
    <property type="term" value="F:tRNA-uridine aminocarboxypropyltransferase activity"/>
    <property type="evidence" value="ECO:0007669"/>
    <property type="project" value="UniProtKB-EC"/>
</dbReference>
<dbReference type="EMBL" id="VFRR01000004">
    <property type="protein sequence ID" value="TPE54757.1"/>
    <property type="molecule type" value="Genomic_DNA"/>
</dbReference>
<gene>
    <name evidence="6" type="ORF">FJM67_03765</name>
</gene>
<evidence type="ECO:0000256" key="1">
    <source>
        <dbReference type="ARBA" id="ARBA00012386"/>
    </source>
</evidence>
<dbReference type="OrthoDB" id="370626at2"/>
<evidence type="ECO:0000256" key="2">
    <source>
        <dbReference type="ARBA" id="ARBA00022679"/>
    </source>
</evidence>
<feature type="domain" description="DTW" evidence="5">
    <location>
        <begin position="1"/>
        <end position="163"/>
    </location>
</feature>
<dbReference type="Pfam" id="PF03942">
    <property type="entry name" value="DTW"/>
    <property type="match status" value="1"/>
</dbReference>
<keyword evidence="4" id="KW-0819">tRNA processing</keyword>
<dbReference type="SMART" id="SM01144">
    <property type="entry name" value="DTW"/>
    <property type="match status" value="1"/>
</dbReference>
<dbReference type="RefSeq" id="WP_140587336.1">
    <property type="nucleotide sequence ID" value="NZ_VFRR01000004.1"/>
</dbReference>
<dbReference type="PANTHER" id="PTHR21392:SF1">
    <property type="entry name" value="TRNA-URIDINE AMINOCARBOXYPROPYLTRANSFERASE"/>
    <property type="match status" value="1"/>
</dbReference>
<evidence type="ECO:0000313" key="6">
    <source>
        <dbReference type="EMBL" id="TPE54757.1"/>
    </source>
</evidence>
<evidence type="ECO:0000256" key="3">
    <source>
        <dbReference type="ARBA" id="ARBA00022691"/>
    </source>
</evidence>
<keyword evidence="7" id="KW-1185">Reference proteome</keyword>
<accession>A0A501X2W7</accession>
<dbReference type="GO" id="GO:0008033">
    <property type="term" value="P:tRNA processing"/>
    <property type="evidence" value="ECO:0007669"/>
    <property type="project" value="UniProtKB-KW"/>
</dbReference>
<evidence type="ECO:0000259" key="5">
    <source>
        <dbReference type="SMART" id="SM01144"/>
    </source>
</evidence>
<dbReference type="InterPro" id="IPR039262">
    <property type="entry name" value="DTWD2/TAPT"/>
</dbReference>
<protein>
    <recommendedName>
        <fullName evidence="1">tRNA-uridine aminocarboxypropyltransferase</fullName>
        <ecNumber evidence="1">2.5.1.25</ecNumber>
    </recommendedName>
</protein>
<evidence type="ECO:0000256" key="4">
    <source>
        <dbReference type="ARBA" id="ARBA00022694"/>
    </source>
</evidence>
<dbReference type="EC" id="2.5.1.25" evidence="1"/>
<dbReference type="PANTHER" id="PTHR21392">
    <property type="entry name" value="TRNA-URIDINE AMINOCARBOXYPROPYLTRANSFERASE 2"/>
    <property type="match status" value="1"/>
</dbReference>
<comment type="caution">
    <text evidence="6">The sequence shown here is derived from an EMBL/GenBank/DDBJ whole genome shotgun (WGS) entry which is preliminary data.</text>
</comment>
<proteinExistence type="predicted"/>
<reference evidence="6 7" key="1">
    <citation type="submission" date="2019-06" db="EMBL/GenBank/DDBJ databases">
        <title>A novel bacterium of genus Marinomonas, isolated from coastal sand.</title>
        <authorList>
            <person name="Huang H."/>
            <person name="Mo K."/>
            <person name="Hu Y."/>
        </authorList>
    </citation>
    <scope>NUCLEOTIDE SEQUENCE [LARGE SCALE GENOMIC DNA]</scope>
    <source>
        <strain evidence="6 7">HB171799</strain>
    </source>
</reference>
<dbReference type="AlphaFoldDB" id="A0A501X2W7"/>
<name>A0A501X2W7_9GAMM</name>
<evidence type="ECO:0000313" key="7">
    <source>
        <dbReference type="Proteomes" id="UP000315901"/>
    </source>
</evidence>
<sequence>MHIWLLTHSQELLKANGTGQLVKAVLGNQCHIVEWSRVNPPTSILELSPDDTLLIYPEDTQDSFSSIEDVGSATPWKNFIILDGTWQQARKIYNRSPYLHGLRKHAIEHLTSSYIRRRNQVVGGLCTAEIAIYLLEQQLERKNAKSLKERFEAFNRQTASVDEN</sequence>
<keyword evidence="3" id="KW-0949">S-adenosyl-L-methionine</keyword>
<dbReference type="Proteomes" id="UP000315901">
    <property type="component" value="Unassembled WGS sequence"/>
</dbReference>
<keyword evidence="2" id="KW-0808">Transferase</keyword>
<organism evidence="6 7">
    <name type="scientific">Maribrevibacterium harenarium</name>
    <dbReference type="NCBI Taxonomy" id="2589817"/>
    <lineage>
        <taxon>Bacteria</taxon>
        <taxon>Pseudomonadati</taxon>
        <taxon>Pseudomonadota</taxon>
        <taxon>Gammaproteobacteria</taxon>
        <taxon>Oceanospirillales</taxon>
        <taxon>Oceanospirillaceae</taxon>
        <taxon>Maribrevibacterium</taxon>
    </lineage>
</organism>